<name>A0AAV5RD77_STABA</name>
<organism evidence="2 3">
    <name type="scientific">Starmerella bacillaris</name>
    <name type="common">Yeast</name>
    <name type="synonym">Candida zemplinina</name>
    <dbReference type="NCBI Taxonomy" id="1247836"/>
    <lineage>
        <taxon>Eukaryota</taxon>
        <taxon>Fungi</taxon>
        <taxon>Dikarya</taxon>
        <taxon>Ascomycota</taxon>
        <taxon>Saccharomycotina</taxon>
        <taxon>Dipodascomycetes</taxon>
        <taxon>Dipodascales</taxon>
        <taxon>Trichomonascaceae</taxon>
        <taxon>Starmerella</taxon>
    </lineage>
</organism>
<feature type="compositionally biased region" description="Basic and acidic residues" evidence="1">
    <location>
        <begin position="135"/>
        <end position="144"/>
    </location>
</feature>
<proteinExistence type="predicted"/>
<evidence type="ECO:0000313" key="2">
    <source>
        <dbReference type="EMBL" id="GMM49413.1"/>
    </source>
</evidence>
<feature type="region of interest" description="Disordered" evidence="1">
    <location>
        <begin position="130"/>
        <end position="160"/>
    </location>
</feature>
<evidence type="ECO:0000256" key="1">
    <source>
        <dbReference type="SAM" id="MobiDB-lite"/>
    </source>
</evidence>
<gene>
    <name evidence="2" type="ORF">DASB73_003710</name>
</gene>
<reference evidence="2 3" key="1">
    <citation type="journal article" date="2023" name="Elife">
        <title>Identification of key yeast species and microbe-microbe interactions impacting larval growth of Drosophila in the wild.</title>
        <authorList>
            <person name="Mure A."/>
            <person name="Sugiura Y."/>
            <person name="Maeda R."/>
            <person name="Honda K."/>
            <person name="Sakurai N."/>
            <person name="Takahashi Y."/>
            <person name="Watada M."/>
            <person name="Katoh T."/>
            <person name="Gotoh A."/>
            <person name="Gotoh Y."/>
            <person name="Taniguchi I."/>
            <person name="Nakamura K."/>
            <person name="Hayashi T."/>
            <person name="Katayama T."/>
            <person name="Uemura T."/>
            <person name="Hattori Y."/>
        </authorList>
    </citation>
    <scope>NUCLEOTIDE SEQUENCE [LARGE SCALE GENOMIC DNA]</scope>
    <source>
        <strain evidence="2 3">SB-73</strain>
    </source>
</reference>
<dbReference type="Proteomes" id="UP001362899">
    <property type="component" value="Unassembled WGS sequence"/>
</dbReference>
<keyword evidence="3" id="KW-1185">Reference proteome</keyword>
<protein>
    <submittedName>
        <fullName evidence="2">Uncharacterized protein</fullName>
    </submittedName>
</protein>
<accession>A0AAV5RD77</accession>
<evidence type="ECO:0000313" key="3">
    <source>
        <dbReference type="Proteomes" id="UP001362899"/>
    </source>
</evidence>
<sequence length="174" mass="19572">MSAQHLQAASRILFGTPLSSHLRREALRLEKETNSSDATVKFPVKQTQLHSCPRCSLLMVPGVTCSVRLLPANLNINLRNKNRRARKRYINRLNCKATENQKQSQPHIYYFCNNDAGFISIPAYEINNHGSNARVEPKDVDKPLRSQNKPGAVNKPEPKPLVSTGLLSLNDFLL</sequence>
<comment type="caution">
    <text evidence="2">The sequence shown here is derived from an EMBL/GenBank/DDBJ whole genome shotgun (WGS) entry which is preliminary data.</text>
</comment>
<dbReference type="AlphaFoldDB" id="A0AAV5RD77"/>
<dbReference type="EMBL" id="BTGC01000001">
    <property type="protein sequence ID" value="GMM49413.1"/>
    <property type="molecule type" value="Genomic_DNA"/>
</dbReference>